<keyword evidence="2 5" id="KW-0812">Transmembrane</keyword>
<keyword evidence="7" id="KW-1185">Reference proteome</keyword>
<evidence type="ECO:0000256" key="1">
    <source>
        <dbReference type="ARBA" id="ARBA00004141"/>
    </source>
</evidence>
<feature type="transmembrane region" description="Helical" evidence="5">
    <location>
        <begin position="77"/>
        <end position="95"/>
    </location>
</feature>
<feature type="transmembrane region" description="Helical" evidence="5">
    <location>
        <begin position="12"/>
        <end position="35"/>
    </location>
</feature>
<dbReference type="EMBL" id="RQGD01000034">
    <property type="protein sequence ID" value="TGL57849.1"/>
    <property type="molecule type" value="Genomic_DNA"/>
</dbReference>
<keyword evidence="4 5" id="KW-0472">Membrane</keyword>
<dbReference type="Proteomes" id="UP000297693">
    <property type="component" value="Unassembled WGS sequence"/>
</dbReference>
<accession>A0A4R9JYU8</accession>
<sequence length="132" mass="14463">MRTSGISKGQLWTGRVLSGLAIAFLLFDAGIKFFMEKLPPEAIEAGAAIQWPMELMPAVGTILLICLVIHIIPRTSILGAILLTGYLGGAIASHVRVSNPMFTHTLFPIYLAVFIWLGLYLRDNRLKAIISK</sequence>
<keyword evidence="3 5" id="KW-1133">Transmembrane helix</keyword>
<evidence type="ECO:0000256" key="4">
    <source>
        <dbReference type="ARBA" id="ARBA00023136"/>
    </source>
</evidence>
<evidence type="ECO:0000313" key="6">
    <source>
        <dbReference type="EMBL" id="TGL57849.1"/>
    </source>
</evidence>
<name>A0A4R9JYU8_9LEPT</name>
<gene>
    <name evidence="6" type="ORF">EHQ58_10575</name>
</gene>
<dbReference type="Pfam" id="PF13564">
    <property type="entry name" value="DoxX_2"/>
    <property type="match status" value="1"/>
</dbReference>
<protein>
    <submittedName>
        <fullName evidence="6">DoxX family protein</fullName>
    </submittedName>
</protein>
<evidence type="ECO:0000313" key="7">
    <source>
        <dbReference type="Proteomes" id="UP000297693"/>
    </source>
</evidence>
<dbReference type="RefSeq" id="WP_135623867.1">
    <property type="nucleotide sequence ID" value="NZ_RQGD01000034.1"/>
</dbReference>
<feature type="transmembrane region" description="Helical" evidence="5">
    <location>
        <begin position="101"/>
        <end position="121"/>
    </location>
</feature>
<reference evidence="6" key="1">
    <citation type="journal article" date="2019" name="PLoS Negl. Trop. Dis.">
        <title>Revisiting the worldwide diversity of Leptospira species in the environment.</title>
        <authorList>
            <person name="Vincent A.T."/>
            <person name="Schiettekatte O."/>
            <person name="Bourhy P."/>
            <person name="Veyrier F.J."/>
            <person name="Picardeau M."/>
        </authorList>
    </citation>
    <scope>NUCLEOTIDE SEQUENCE [LARGE SCALE GENOMIC DNA]</scope>
    <source>
        <strain evidence="6">201702476</strain>
    </source>
</reference>
<evidence type="ECO:0000256" key="3">
    <source>
        <dbReference type="ARBA" id="ARBA00022989"/>
    </source>
</evidence>
<dbReference type="OrthoDB" id="9811373at2"/>
<evidence type="ECO:0000256" key="5">
    <source>
        <dbReference type="SAM" id="Phobius"/>
    </source>
</evidence>
<evidence type="ECO:0000256" key="2">
    <source>
        <dbReference type="ARBA" id="ARBA00022692"/>
    </source>
</evidence>
<comment type="caution">
    <text evidence="6">The sequence shown here is derived from an EMBL/GenBank/DDBJ whole genome shotgun (WGS) entry which is preliminary data.</text>
</comment>
<comment type="subcellular location">
    <subcellularLocation>
        <location evidence="1">Membrane</location>
        <topology evidence="1">Multi-pass membrane protein</topology>
    </subcellularLocation>
</comment>
<proteinExistence type="predicted"/>
<feature type="transmembrane region" description="Helical" evidence="5">
    <location>
        <begin position="55"/>
        <end position="72"/>
    </location>
</feature>
<dbReference type="GO" id="GO:0016020">
    <property type="term" value="C:membrane"/>
    <property type="evidence" value="ECO:0007669"/>
    <property type="project" value="UniProtKB-SubCell"/>
</dbReference>
<dbReference type="InterPro" id="IPR032808">
    <property type="entry name" value="DoxX"/>
</dbReference>
<organism evidence="6 7">
    <name type="scientific">Leptospira ognonensis</name>
    <dbReference type="NCBI Taxonomy" id="2484945"/>
    <lineage>
        <taxon>Bacteria</taxon>
        <taxon>Pseudomonadati</taxon>
        <taxon>Spirochaetota</taxon>
        <taxon>Spirochaetia</taxon>
        <taxon>Leptospirales</taxon>
        <taxon>Leptospiraceae</taxon>
        <taxon>Leptospira</taxon>
    </lineage>
</organism>
<dbReference type="AlphaFoldDB" id="A0A4R9JYU8"/>